<organism evidence="26 27">
    <name type="scientific">Notechis scutatus</name>
    <name type="common">mainland tiger snake</name>
    <dbReference type="NCBI Taxonomy" id="8663"/>
    <lineage>
        <taxon>Eukaryota</taxon>
        <taxon>Metazoa</taxon>
        <taxon>Chordata</taxon>
        <taxon>Craniata</taxon>
        <taxon>Vertebrata</taxon>
        <taxon>Euteleostomi</taxon>
        <taxon>Lepidosauria</taxon>
        <taxon>Squamata</taxon>
        <taxon>Bifurcata</taxon>
        <taxon>Unidentata</taxon>
        <taxon>Episquamata</taxon>
        <taxon>Toxicofera</taxon>
        <taxon>Serpentes</taxon>
        <taxon>Colubroidea</taxon>
        <taxon>Elapidae</taxon>
        <taxon>Hydrophiinae</taxon>
        <taxon>Notechis</taxon>
    </lineage>
</organism>
<dbReference type="PROSITE" id="PS51412">
    <property type="entry name" value="MACPF_2"/>
    <property type="match status" value="1"/>
</dbReference>
<dbReference type="PROSITE" id="PS50923">
    <property type="entry name" value="SUSHI"/>
    <property type="match status" value="2"/>
</dbReference>
<evidence type="ECO:0000256" key="6">
    <source>
        <dbReference type="ARBA" id="ARBA00022536"/>
    </source>
</evidence>
<evidence type="ECO:0000256" key="16">
    <source>
        <dbReference type="ARBA" id="ARBA00023058"/>
    </source>
</evidence>
<dbReference type="Gene3D" id="2.10.70.10">
    <property type="entry name" value="Complement Module, domain 1"/>
    <property type="match status" value="2"/>
</dbReference>
<name>A0A6J1TUY6_9SAUR</name>
<dbReference type="GO" id="GO:0044218">
    <property type="term" value="C:other organism cell membrane"/>
    <property type="evidence" value="ECO:0007669"/>
    <property type="project" value="UniProtKB-KW"/>
</dbReference>
<dbReference type="GO" id="GO:0031640">
    <property type="term" value="P:killing of cells of another organism"/>
    <property type="evidence" value="ECO:0007669"/>
    <property type="project" value="UniProtKB-KW"/>
</dbReference>
<evidence type="ECO:0000256" key="7">
    <source>
        <dbReference type="ARBA" id="ARBA00022537"/>
    </source>
</evidence>
<dbReference type="SUPFAM" id="SSF57424">
    <property type="entry name" value="LDL receptor-like module"/>
    <property type="match status" value="1"/>
</dbReference>
<keyword evidence="15" id="KW-0180">Complement pathway</keyword>
<dbReference type="Pfam" id="PF00090">
    <property type="entry name" value="TSP_1"/>
    <property type="match status" value="3"/>
</dbReference>
<evidence type="ECO:0000256" key="5">
    <source>
        <dbReference type="ARBA" id="ARBA00022525"/>
    </source>
</evidence>
<dbReference type="Gene3D" id="2.20.100.10">
    <property type="entry name" value="Thrombospondin type-1 (TSP1) repeat"/>
    <property type="match status" value="3"/>
</dbReference>
<evidence type="ECO:0000256" key="8">
    <source>
        <dbReference type="ARBA" id="ARBA00022588"/>
    </source>
</evidence>
<evidence type="ECO:0000256" key="3">
    <source>
        <dbReference type="ARBA" id="ARBA00009214"/>
    </source>
</evidence>
<dbReference type="SMART" id="SM00457">
    <property type="entry name" value="MACPF"/>
    <property type="match status" value="1"/>
</dbReference>
<dbReference type="PROSITE" id="PS01209">
    <property type="entry name" value="LDLRA_1"/>
    <property type="match status" value="1"/>
</dbReference>
<feature type="disulfide bond" evidence="22">
    <location>
        <begin position="696"/>
        <end position="723"/>
    </location>
</feature>
<feature type="domain" description="MACPF" evidence="25">
    <location>
        <begin position="200"/>
        <end position="546"/>
    </location>
</feature>
<evidence type="ECO:0000259" key="24">
    <source>
        <dbReference type="PROSITE" id="PS50923"/>
    </source>
</evidence>
<keyword evidence="7" id="KW-1052">Target cell membrane</keyword>
<dbReference type="PROSITE" id="PS50068">
    <property type="entry name" value="LDLRA_2"/>
    <property type="match status" value="1"/>
</dbReference>
<proteinExistence type="inferred from homology"/>
<dbReference type="Gene3D" id="4.10.400.10">
    <property type="entry name" value="Low-density Lipoprotein Receptor"/>
    <property type="match status" value="1"/>
</dbReference>
<feature type="disulfide bond" evidence="21">
    <location>
        <begin position="182"/>
        <end position="197"/>
    </location>
</feature>
<accession>A0A6J1TUY6</accession>
<keyword evidence="8" id="KW-0399">Innate immunity</keyword>
<evidence type="ECO:0000256" key="17">
    <source>
        <dbReference type="ARBA" id="ARBA00023136"/>
    </source>
</evidence>
<keyword evidence="10" id="KW-0812">Transmembrane</keyword>
<dbReference type="SUPFAM" id="SSF57535">
    <property type="entry name" value="Complement control module/SCR domain"/>
    <property type="match status" value="2"/>
</dbReference>
<evidence type="ECO:0000256" key="23">
    <source>
        <dbReference type="SAM" id="MobiDB-lite"/>
    </source>
</evidence>
<comment type="caution">
    <text evidence="22">Lacks conserved residue(s) required for the propagation of feature annotation.</text>
</comment>
<dbReference type="Pfam" id="PF00057">
    <property type="entry name" value="Ldl_recept_a"/>
    <property type="match status" value="1"/>
</dbReference>
<feature type="domain" description="Sushi" evidence="24">
    <location>
        <begin position="726"/>
        <end position="788"/>
    </location>
</feature>
<dbReference type="PANTHER" id="PTHR45742:SF4">
    <property type="entry name" value="COMPLEMENT COMPONENT C6"/>
    <property type="match status" value="1"/>
</dbReference>
<dbReference type="SMART" id="SM00192">
    <property type="entry name" value="LDLa"/>
    <property type="match status" value="1"/>
</dbReference>
<dbReference type="GO" id="GO:0005576">
    <property type="term" value="C:extracellular region"/>
    <property type="evidence" value="ECO:0007669"/>
    <property type="project" value="UniProtKB-SubCell"/>
</dbReference>
<dbReference type="PRINTS" id="PR00764">
    <property type="entry name" value="COMPLEMENTC9"/>
</dbReference>
<evidence type="ECO:0000256" key="15">
    <source>
        <dbReference type="ARBA" id="ARBA00022875"/>
    </source>
</evidence>
<dbReference type="AlphaFoldDB" id="A0A6J1TUY6"/>
<evidence type="ECO:0000256" key="14">
    <source>
        <dbReference type="ARBA" id="ARBA00022859"/>
    </source>
</evidence>
<evidence type="ECO:0000256" key="22">
    <source>
        <dbReference type="PROSITE-ProRule" id="PRU00302"/>
    </source>
</evidence>
<comment type="similarity">
    <text evidence="3">Belongs to the complement C6/C7/C8/C9 family.</text>
</comment>
<keyword evidence="19" id="KW-0325">Glycoprotein</keyword>
<dbReference type="InterPro" id="IPR020863">
    <property type="entry name" value="MACPF_CS"/>
</dbReference>
<dbReference type="PANTHER" id="PTHR45742">
    <property type="entry name" value="COMPLEMENT COMPONENT C6"/>
    <property type="match status" value="1"/>
</dbReference>
<dbReference type="InterPro" id="IPR000436">
    <property type="entry name" value="Sushi_SCR_CCP_dom"/>
</dbReference>
<dbReference type="InterPro" id="IPR023415">
    <property type="entry name" value="LDLR_class-A_CS"/>
</dbReference>
<keyword evidence="9 22" id="KW-0768">Sushi</keyword>
<keyword evidence="6" id="KW-0245">EGF-like domain</keyword>
<evidence type="ECO:0000256" key="12">
    <source>
        <dbReference type="ARBA" id="ARBA00022737"/>
    </source>
</evidence>
<keyword evidence="14" id="KW-0391">Immunity</keyword>
<dbReference type="InterPro" id="IPR036055">
    <property type="entry name" value="LDL_receptor-like_sf"/>
</dbReference>
<dbReference type="GO" id="GO:0006958">
    <property type="term" value="P:complement activation, classical pathway"/>
    <property type="evidence" value="ECO:0007669"/>
    <property type="project" value="UniProtKB-KW"/>
</dbReference>
<evidence type="ECO:0000313" key="27">
    <source>
        <dbReference type="RefSeq" id="XP_026522231.1"/>
    </source>
</evidence>
<evidence type="ECO:0000256" key="13">
    <source>
        <dbReference type="ARBA" id="ARBA00022852"/>
    </source>
</evidence>
<feature type="domain" description="Sushi" evidence="24">
    <location>
        <begin position="666"/>
        <end position="725"/>
    </location>
</feature>
<keyword evidence="12" id="KW-0677">Repeat</keyword>
<evidence type="ECO:0000256" key="21">
    <source>
        <dbReference type="PROSITE-ProRule" id="PRU00124"/>
    </source>
</evidence>
<evidence type="ECO:0000259" key="25">
    <source>
        <dbReference type="PROSITE" id="PS51412"/>
    </source>
</evidence>
<dbReference type="PROSITE" id="PS50092">
    <property type="entry name" value="TSP1"/>
    <property type="match status" value="3"/>
</dbReference>
<dbReference type="Pfam" id="PF01823">
    <property type="entry name" value="MACPF"/>
    <property type="match status" value="1"/>
</dbReference>
<dbReference type="SUPFAM" id="SSF82895">
    <property type="entry name" value="TSP-1 type 1 repeat"/>
    <property type="match status" value="3"/>
</dbReference>
<dbReference type="InterPro" id="IPR001862">
    <property type="entry name" value="MAC_perforin"/>
</dbReference>
<dbReference type="CDD" id="cd00033">
    <property type="entry name" value="CCP"/>
    <property type="match status" value="2"/>
</dbReference>
<keyword evidence="18 22" id="KW-1015">Disulfide bond</keyword>
<comment type="subcellular location">
    <subcellularLocation>
        <location evidence="2">Secreted</location>
    </subcellularLocation>
    <subcellularLocation>
        <location evidence="1">Target cell membrane</location>
        <topology evidence="1">Multi-pass membrane protein</topology>
    </subcellularLocation>
</comment>
<dbReference type="PROSITE" id="PS00279">
    <property type="entry name" value="MACPF_1"/>
    <property type="match status" value="1"/>
</dbReference>
<keyword evidence="11" id="KW-0732">Signal</keyword>
<dbReference type="InterPro" id="IPR020864">
    <property type="entry name" value="MACPF"/>
</dbReference>
<dbReference type="InterPro" id="IPR002172">
    <property type="entry name" value="LDrepeatLR_classA_rpt"/>
</dbReference>
<evidence type="ECO:0000256" key="20">
    <source>
        <dbReference type="ARBA" id="ARBA00023298"/>
    </source>
</evidence>
<dbReference type="SMART" id="SM00209">
    <property type="entry name" value="TSP1"/>
    <property type="match status" value="3"/>
</dbReference>
<evidence type="ECO:0000256" key="19">
    <source>
        <dbReference type="ARBA" id="ARBA00023180"/>
    </source>
</evidence>
<dbReference type="InterPro" id="IPR048828">
    <property type="entry name" value="C6_KAZAL"/>
</dbReference>
<evidence type="ECO:0000256" key="18">
    <source>
        <dbReference type="ARBA" id="ARBA00023157"/>
    </source>
</evidence>
<dbReference type="KEGG" id="nss:113411399"/>
<feature type="region of interest" description="Disordered" evidence="23">
    <location>
        <begin position="604"/>
        <end position="627"/>
    </location>
</feature>
<evidence type="ECO:0000256" key="9">
    <source>
        <dbReference type="ARBA" id="ARBA00022659"/>
    </source>
</evidence>
<feature type="disulfide bond" evidence="21">
    <location>
        <begin position="170"/>
        <end position="188"/>
    </location>
</feature>
<keyword evidence="5" id="KW-0964">Secreted</keyword>
<dbReference type="FunFam" id="4.10.400.10:FF:000065">
    <property type="entry name" value="Transmembrane protease serine 7"/>
    <property type="match status" value="1"/>
</dbReference>
<dbReference type="Pfam" id="PF00084">
    <property type="entry name" value="Sushi"/>
    <property type="match status" value="2"/>
</dbReference>
<dbReference type="RefSeq" id="XP_026522231.1">
    <property type="nucleotide sequence ID" value="XM_026666446.1"/>
</dbReference>
<dbReference type="GO" id="GO:0005579">
    <property type="term" value="C:membrane attack complex"/>
    <property type="evidence" value="ECO:0007669"/>
    <property type="project" value="UniProtKB-KW"/>
</dbReference>
<evidence type="ECO:0000256" key="4">
    <source>
        <dbReference type="ARBA" id="ARBA00022452"/>
    </source>
</evidence>
<dbReference type="GO" id="GO:0045087">
    <property type="term" value="P:innate immune response"/>
    <property type="evidence" value="ECO:0007669"/>
    <property type="project" value="UniProtKB-KW"/>
</dbReference>
<dbReference type="InterPro" id="IPR003884">
    <property type="entry name" value="FacI_MAC"/>
</dbReference>
<evidence type="ECO:0000256" key="11">
    <source>
        <dbReference type="ARBA" id="ARBA00022729"/>
    </source>
</evidence>
<evidence type="ECO:0000313" key="26">
    <source>
        <dbReference type="Proteomes" id="UP000504612"/>
    </source>
</evidence>
<keyword evidence="17" id="KW-0472">Membrane</keyword>
<protein>
    <submittedName>
        <fullName evidence="27">Complement component C6-like</fullName>
    </submittedName>
</protein>
<keyword evidence="4" id="KW-1134">Transmembrane beta strand</keyword>
<evidence type="ECO:0000256" key="1">
    <source>
        <dbReference type="ARBA" id="ARBA00004276"/>
    </source>
</evidence>
<dbReference type="GeneID" id="113411399"/>
<sequence>MIIFRLCFYPNRKGFIDFFRMVAMNKAYNWLLLILLLAAIENSEECYCDHYPWTAWSSCSRTCNYGTQNRYRQIQVDDYYQKNFCAQICTTQESRACNQQTCPINCRLGDFGPWSECDPCVKKQFRTRSFTQLAQFKGEPCNEPLVESRPCFPTKLCNMEETNCGNKFHCENGRCISQKLKCNEENDCEDNSDERNCPRVRPVCARKHESVPGVSLMGLGYHILAGTHRGEVLHNSFNGGTCRLVKTSDLRKTYRLPANLESVFFQVVNEEDDVVSEYYNDLIPFESHTSHSSSFSGSGKRRSGIPFLFSKKTKVHVTSSSSFKEAIQASKKKESKFIRIHKVIAVSNFTMKESDLQPSKVFLEALNSLPLEYNYPLYSRIFDDFGTHYYSSGSLGGRYDLLYQYSAEELRNSGLTQAASQECIRTETTRRIFGIKKRKVRTSCTSNRMVARHEGSFLQSSEKSISFIKGGRSQFAAALAWERQGAFPEHTIFTNWLESVKDNPSVIDFELTSILELVKNIPCAATKRSNLRRALSEYAVQFDPCQCAPCPNNGKVVLSGTECLCVCQAGTYGDNCEIRAPDYHSVAVDGNWNCWGSWSPCDGSHKRRRSRTCNNPSLQNGGKPCEGEPEEQEACYFSIFVDRGAVCVNDDEATREGDIAVVGPESGCLKPDPPEHGFIRNEKNHYDVGENAEIVCFSGYTLSGYPFFRCQPDQTWLQRPVECQLSACHRPAASDVVSIFPFKNEYNVGETIRLSCAPTFRLTGRSEYTCVSGPSWYPAVVRLLTCEKDGYLHSQSNCKPGEKQVDSQCVCMNPREDCRHYSEDVCVLDATSEQTLTKPSCPYLAEKCLDQHSFHFLHSGPCRSGTDVSWANERLRIATDSIKRESCGYDTCYDWEQCSESHGKCVCLLPNQCPRDGQPISCVQIRTRKITANLCMLGALKCSKTDIVILHEGSCPN</sequence>
<keyword evidence="20" id="KW-1053">Target membrane</keyword>
<keyword evidence="13" id="KW-0204">Cytolysis</keyword>
<gene>
    <name evidence="27" type="primary">LOC113411399</name>
</gene>
<dbReference type="InterPro" id="IPR048831">
    <property type="entry name" value="C8A_B_C6_EGF-like"/>
</dbReference>
<keyword evidence="16" id="KW-0473">Membrane attack complex</keyword>
<dbReference type="Gene3D" id="3.30.60.30">
    <property type="match status" value="2"/>
</dbReference>
<dbReference type="SMART" id="SM00057">
    <property type="entry name" value="FIMAC"/>
    <property type="match status" value="2"/>
</dbReference>
<dbReference type="Pfam" id="PF21288">
    <property type="entry name" value="Kazal_C6"/>
    <property type="match status" value="1"/>
</dbReference>
<dbReference type="SMART" id="SM00032">
    <property type="entry name" value="CCP"/>
    <property type="match status" value="2"/>
</dbReference>
<dbReference type="InterPro" id="IPR000884">
    <property type="entry name" value="TSP1_rpt"/>
</dbReference>
<evidence type="ECO:0000256" key="2">
    <source>
        <dbReference type="ARBA" id="ARBA00004613"/>
    </source>
</evidence>
<keyword evidence="26" id="KW-1185">Reference proteome</keyword>
<dbReference type="InterPro" id="IPR036383">
    <property type="entry name" value="TSP1_rpt_sf"/>
</dbReference>
<reference evidence="27" key="1">
    <citation type="submission" date="2025-08" db="UniProtKB">
        <authorList>
            <consortium name="RefSeq"/>
        </authorList>
    </citation>
    <scope>IDENTIFICATION</scope>
</reference>
<evidence type="ECO:0000256" key="10">
    <source>
        <dbReference type="ARBA" id="ARBA00022692"/>
    </source>
</evidence>
<dbReference type="Proteomes" id="UP000504612">
    <property type="component" value="Unplaced"/>
</dbReference>
<dbReference type="InterPro" id="IPR035976">
    <property type="entry name" value="Sushi/SCR/CCP_sf"/>
</dbReference>
<dbReference type="Pfam" id="PF21195">
    <property type="entry name" value="EGF_C8A_B_C6"/>
    <property type="match status" value="1"/>
</dbReference>
<dbReference type="CDD" id="cd00112">
    <property type="entry name" value="LDLa"/>
    <property type="match status" value="1"/>
</dbReference>